<dbReference type="Gene3D" id="3.40.50.1820">
    <property type="entry name" value="alpha/beta hydrolase"/>
    <property type="match status" value="1"/>
</dbReference>
<evidence type="ECO:0000259" key="2">
    <source>
        <dbReference type="Pfam" id="PF00561"/>
    </source>
</evidence>
<dbReference type="PRINTS" id="PR00412">
    <property type="entry name" value="EPOXHYDRLASE"/>
</dbReference>
<dbReference type="InterPro" id="IPR029058">
    <property type="entry name" value="AB_hydrolase_fold"/>
</dbReference>
<organism evidence="3 4">
    <name type="scientific">Sphingomonas lacunae</name>
    <dbReference type="NCBI Taxonomy" id="2698828"/>
    <lineage>
        <taxon>Bacteria</taxon>
        <taxon>Pseudomonadati</taxon>
        <taxon>Pseudomonadota</taxon>
        <taxon>Alphaproteobacteria</taxon>
        <taxon>Sphingomonadales</taxon>
        <taxon>Sphingomonadaceae</taxon>
        <taxon>Sphingomonas</taxon>
    </lineage>
</organism>
<evidence type="ECO:0000313" key="4">
    <source>
        <dbReference type="Proteomes" id="UP000503018"/>
    </source>
</evidence>
<dbReference type="InterPro" id="IPR000639">
    <property type="entry name" value="Epox_hydrolase-like"/>
</dbReference>
<evidence type="ECO:0000313" key="3">
    <source>
        <dbReference type="EMBL" id="QJQ32556.1"/>
    </source>
</evidence>
<reference evidence="3 4" key="1">
    <citation type="submission" date="2020-01" db="EMBL/GenBank/DDBJ databases">
        <title>Sphingomonas sp. strain CSW-10.</title>
        <authorList>
            <person name="Chen W.-M."/>
        </authorList>
    </citation>
    <scope>NUCLEOTIDE SEQUENCE [LARGE SCALE GENOMIC DNA]</scope>
    <source>
        <strain evidence="3 4">CSW-10</strain>
    </source>
</reference>
<dbReference type="Proteomes" id="UP000503018">
    <property type="component" value="Chromosome"/>
</dbReference>
<proteinExistence type="predicted"/>
<dbReference type="AlphaFoldDB" id="A0A6M4AV40"/>
<dbReference type="PANTHER" id="PTHR43329">
    <property type="entry name" value="EPOXIDE HYDROLASE"/>
    <property type="match status" value="1"/>
</dbReference>
<name>A0A6M4AV40_9SPHN</name>
<keyword evidence="4" id="KW-1185">Reference proteome</keyword>
<dbReference type="EMBL" id="CP053015">
    <property type="protein sequence ID" value="QJQ32556.1"/>
    <property type="molecule type" value="Genomic_DNA"/>
</dbReference>
<sequence length="325" mass="35697">MTNAPTHLFTGAGGVRIAADVAGEGPPVLFVHGFPELRQSWARLSAAAAEAGYRACAIDVRGYGDSDAPPEVADYRMELMVADLAAVAAELSPGQPVTLVGHDWGAAIVWNAAMARPDIFGAVAALSIPWSGRAKMPFDELFTQRFTAKNRFFYQAYFQQPGVAEMELEADPARFLKAFYHTISGDAAPGDWPNDKTADMTLMQGLRFPDRVPPWLHQGYFEAAVSQFSRSGFRGPLNRYRNHQRDFVWAGQFDPVIRIPALFIGGASDPALVLGSADPLPIMRDHVPGVETHMLEGCGHWIQAERASEVETLLLDWLRRTIRVC</sequence>
<dbReference type="RefSeq" id="WP_169945932.1">
    <property type="nucleotide sequence ID" value="NZ_CP053015.1"/>
</dbReference>
<accession>A0A6M4AV40</accession>
<dbReference type="SUPFAM" id="SSF53474">
    <property type="entry name" value="alpha/beta-Hydrolases"/>
    <property type="match status" value="1"/>
</dbReference>
<dbReference type="Pfam" id="PF00561">
    <property type="entry name" value="Abhydrolase_1"/>
    <property type="match status" value="1"/>
</dbReference>
<feature type="domain" description="AB hydrolase-1" evidence="2">
    <location>
        <begin position="26"/>
        <end position="134"/>
    </location>
</feature>
<dbReference type="KEGG" id="slan:GV829_08920"/>
<evidence type="ECO:0000256" key="1">
    <source>
        <dbReference type="ARBA" id="ARBA00022801"/>
    </source>
</evidence>
<dbReference type="GO" id="GO:0016787">
    <property type="term" value="F:hydrolase activity"/>
    <property type="evidence" value="ECO:0007669"/>
    <property type="project" value="UniProtKB-KW"/>
</dbReference>
<keyword evidence="1 3" id="KW-0378">Hydrolase</keyword>
<dbReference type="InterPro" id="IPR000073">
    <property type="entry name" value="AB_hydrolase_1"/>
</dbReference>
<gene>
    <name evidence="3" type="ORF">GV829_08920</name>
</gene>
<protein>
    <submittedName>
        <fullName evidence="3">Alpha/beta fold hydrolase</fullName>
    </submittedName>
</protein>